<dbReference type="FunFam" id="3.40.50.720:FF:000203">
    <property type="entry name" value="D-3-phosphoglycerate dehydrogenase (SerA)"/>
    <property type="match status" value="1"/>
</dbReference>
<dbReference type="Gene3D" id="3.40.50.720">
    <property type="entry name" value="NAD(P)-binding Rossmann-like Domain"/>
    <property type="match status" value="2"/>
</dbReference>
<dbReference type="Proteomes" id="UP000239430">
    <property type="component" value="Unassembled WGS sequence"/>
</dbReference>
<keyword evidence="8" id="KW-1185">Reference proteome</keyword>
<evidence type="ECO:0000259" key="6">
    <source>
        <dbReference type="Pfam" id="PF02826"/>
    </source>
</evidence>
<dbReference type="AlphaFoldDB" id="A0A9X7P7H8"/>
<feature type="domain" description="D-isomer specific 2-hydroxyacid dehydrogenase catalytic" evidence="5">
    <location>
        <begin position="4"/>
        <end position="302"/>
    </location>
</feature>
<evidence type="ECO:0000256" key="1">
    <source>
        <dbReference type="ARBA" id="ARBA00005854"/>
    </source>
</evidence>
<gene>
    <name evidence="7" type="primary">serA_2</name>
    <name evidence="7" type="ORF">MOST_02510</name>
</gene>
<dbReference type="PANTHER" id="PTHR42789">
    <property type="entry name" value="D-ISOMER SPECIFIC 2-HYDROXYACID DEHYDROGENASE FAMILY PROTEIN (AFU_ORTHOLOGUE AFUA_6G10090)"/>
    <property type="match status" value="1"/>
</dbReference>
<keyword evidence="3" id="KW-0520">NAD</keyword>
<dbReference type="GO" id="GO:0051287">
    <property type="term" value="F:NAD binding"/>
    <property type="evidence" value="ECO:0007669"/>
    <property type="project" value="InterPro"/>
</dbReference>
<evidence type="ECO:0000256" key="4">
    <source>
        <dbReference type="RuleBase" id="RU003719"/>
    </source>
</evidence>
<evidence type="ECO:0000256" key="3">
    <source>
        <dbReference type="ARBA" id="ARBA00023027"/>
    </source>
</evidence>
<dbReference type="GO" id="GO:0004617">
    <property type="term" value="F:phosphoglycerate dehydrogenase activity"/>
    <property type="evidence" value="ECO:0007669"/>
    <property type="project" value="UniProtKB-EC"/>
</dbReference>
<dbReference type="PROSITE" id="PS00671">
    <property type="entry name" value="D_2_HYDROXYACID_DH_3"/>
    <property type="match status" value="1"/>
</dbReference>
<dbReference type="InterPro" id="IPR036291">
    <property type="entry name" value="NAD(P)-bd_dom_sf"/>
</dbReference>
<dbReference type="Pfam" id="PF02826">
    <property type="entry name" value="2-Hacid_dh_C"/>
    <property type="match status" value="1"/>
</dbReference>
<dbReference type="Pfam" id="PF00389">
    <property type="entry name" value="2-Hacid_dh"/>
    <property type="match status" value="1"/>
</dbReference>
<dbReference type="PANTHER" id="PTHR42789:SF1">
    <property type="entry name" value="D-ISOMER SPECIFIC 2-HYDROXYACID DEHYDROGENASE FAMILY PROTEIN (AFU_ORTHOLOGUE AFUA_6G10090)"/>
    <property type="match status" value="1"/>
</dbReference>
<dbReference type="RefSeq" id="WP_054937307.1">
    <property type="nucleotide sequence ID" value="NZ_PVXL01000008.1"/>
</dbReference>
<evidence type="ECO:0000259" key="5">
    <source>
        <dbReference type="Pfam" id="PF00389"/>
    </source>
</evidence>
<feature type="domain" description="D-isomer specific 2-hydroxyacid dehydrogenase NAD-binding" evidence="6">
    <location>
        <begin position="104"/>
        <end position="277"/>
    </location>
</feature>
<dbReference type="InterPro" id="IPR006139">
    <property type="entry name" value="D-isomer_2_OHA_DH_cat_dom"/>
</dbReference>
<dbReference type="SUPFAM" id="SSF52283">
    <property type="entry name" value="Formate/glycerate dehydrogenase catalytic domain-like"/>
    <property type="match status" value="1"/>
</dbReference>
<dbReference type="InterPro" id="IPR029753">
    <property type="entry name" value="D-isomer_DH_CS"/>
</dbReference>
<dbReference type="SUPFAM" id="SSF51735">
    <property type="entry name" value="NAD(P)-binding Rossmann-fold domains"/>
    <property type="match status" value="1"/>
</dbReference>
<protein>
    <submittedName>
        <fullName evidence="7">D-3-phosphoglycerate dehydrogenase</fullName>
        <ecNumber evidence="7">1.1.1.95</ecNumber>
    </submittedName>
</protein>
<comment type="similarity">
    <text evidence="1 4">Belongs to the D-isomer specific 2-hydroxyacid dehydrogenase family.</text>
</comment>
<dbReference type="InterPro" id="IPR006140">
    <property type="entry name" value="D-isomer_DH_NAD-bd"/>
</dbReference>
<dbReference type="EC" id="1.1.1.95" evidence="7"/>
<comment type="caution">
    <text evidence="7">The sequence shown here is derived from an EMBL/GenBank/DDBJ whole genome shotgun (WGS) entry which is preliminary data.</text>
</comment>
<sequence length="310" mass="34255">MKTVLVTGKIAEVGLRSLKEFAQVKVLENPTSELIAEGIADADAVLHKIGKLTGKVLNKAKKLKIIARHGVGLDDIDLDYVRQQGIWLTITVDANTNAVAEYTIGLILAAARNIVSAHLDLSLRKKWDRESLMGEELWGKTLGLIGYGKIGKRVAELVQSFGMRVVAYDPYSNNKIKGVEFLSLIDTVRKADFLSIHCPLTEETRGLINSEVLSFMKPSAFLINTARGGIVEEETLIEVLENHKIRGAALDVYSLEPVDMRNRLLELDNVITTPHIAAMSKQAQEKMAIMAADEIKRVLVEGQKPVFSVW</sequence>
<evidence type="ECO:0000256" key="2">
    <source>
        <dbReference type="ARBA" id="ARBA00023002"/>
    </source>
</evidence>
<dbReference type="CDD" id="cd12173">
    <property type="entry name" value="PGDH_4"/>
    <property type="match status" value="1"/>
</dbReference>
<dbReference type="InterPro" id="IPR050857">
    <property type="entry name" value="D-2-hydroxyacid_DH"/>
</dbReference>
<evidence type="ECO:0000313" key="7">
    <source>
        <dbReference type="EMBL" id="PRR77501.1"/>
    </source>
</evidence>
<dbReference type="EMBL" id="PVXL01000008">
    <property type="protein sequence ID" value="PRR77501.1"/>
    <property type="molecule type" value="Genomic_DNA"/>
</dbReference>
<keyword evidence="2 4" id="KW-0560">Oxidoreductase</keyword>
<organism evidence="7 8">
    <name type="scientific">Neomoorella stamsii</name>
    <dbReference type="NCBI Taxonomy" id="1266720"/>
    <lineage>
        <taxon>Bacteria</taxon>
        <taxon>Bacillati</taxon>
        <taxon>Bacillota</taxon>
        <taxon>Clostridia</taxon>
        <taxon>Neomoorellales</taxon>
        <taxon>Neomoorellaceae</taxon>
        <taxon>Neomoorella</taxon>
    </lineage>
</organism>
<proteinExistence type="inferred from homology"/>
<reference evidence="7 8" key="1">
    <citation type="submission" date="2018-03" db="EMBL/GenBank/DDBJ databases">
        <title>Genome sequence of Moorella stamsii DSM 26217.</title>
        <authorList>
            <person name="Poehlein A."/>
            <person name="Daniel R."/>
        </authorList>
    </citation>
    <scope>NUCLEOTIDE SEQUENCE [LARGE SCALE GENOMIC DNA]</scope>
    <source>
        <strain evidence="8">DSM 26217</strain>
    </source>
</reference>
<accession>A0A9X7P7H8</accession>
<evidence type="ECO:0000313" key="8">
    <source>
        <dbReference type="Proteomes" id="UP000239430"/>
    </source>
</evidence>
<name>A0A9X7P7H8_9FIRM</name>